<dbReference type="RefSeq" id="XP_007919593.1">
    <property type="nucleotide sequence ID" value="XM_007921402.1"/>
</dbReference>
<evidence type="ECO:0000313" key="3">
    <source>
        <dbReference type="Proteomes" id="UP000014074"/>
    </source>
</evidence>
<reference evidence="3" key="1">
    <citation type="journal article" date="2013" name="Genome Announc.">
        <title>Draft genome sequence of the ascomycete Phaeoacremonium aleophilum strain UCR-PA7, a causal agent of the esca disease complex in grapevines.</title>
        <authorList>
            <person name="Blanco-Ulate B."/>
            <person name="Rolshausen P."/>
            <person name="Cantu D."/>
        </authorList>
    </citation>
    <scope>NUCLEOTIDE SEQUENCE [LARGE SCALE GENOMIC DNA]</scope>
    <source>
        <strain evidence="3">UCR-PA7</strain>
    </source>
</reference>
<dbReference type="PANTHER" id="PTHR24148">
    <property type="entry name" value="ANKYRIN REPEAT DOMAIN-CONTAINING PROTEIN 39 HOMOLOG-RELATED"/>
    <property type="match status" value="1"/>
</dbReference>
<evidence type="ECO:0000313" key="2">
    <source>
        <dbReference type="EMBL" id="EON95741.1"/>
    </source>
</evidence>
<dbReference type="InterPro" id="IPR010730">
    <property type="entry name" value="HET"/>
</dbReference>
<dbReference type="AlphaFoldDB" id="R8B8W4"/>
<dbReference type="eggNOG" id="ENOG502SSK6">
    <property type="taxonomic scope" value="Eukaryota"/>
</dbReference>
<dbReference type="EMBL" id="KB933378">
    <property type="protein sequence ID" value="EON95741.1"/>
    <property type="molecule type" value="Genomic_DNA"/>
</dbReference>
<dbReference type="GeneID" id="19329789"/>
<dbReference type="PANTHER" id="PTHR24148:SF73">
    <property type="entry name" value="HET DOMAIN PROTEIN (AFU_ORTHOLOGUE AFUA_8G01020)"/>
    <property type="match status" value="1"/>
</dbReference>
<organism evidence="2 3">
    <name type="scientific">Phaeoacremonium minimum (strain UCR-PA7)</name>
    <name type="common">Esca disease fungus</name>
    <name type="synonym">Togninia minima</name>
    <dbReference type="NCBI Taxonomy" id="1286976"/>
    <lineage>
        <taxon>Eukaryota</taxon>
        <taxon>Fungi</taxon>
        <taxon>Dikarya</taxon>
        <taxon>Ascomycota</taxon>
        <taxon>Pezizomycotina</taxon>
        <taxon>Sordariomycetes</taxon>
        <taxon>Sordariomycetidae</taxon>
        <taxon>Togniniales</taxon>
        <taxon>Togniniaceae</taxon>
        <taxon>Phaeoacremonium</taxon>
    </lineage>
</organism>
<dbReference type="OrthoDB" id="5386682at2759"/>
<proteinExistence type="predicted"/>
<feature type="domain" description="Heterokaryon incompatibility" evidence="1">
    <location>
        <begin position="7"/>
        <end position="102"/>
    </location>
</feature>
<evidence type="ECO:0000259" key="1">
    <source>
        <dbReference type="Pfam" id="PF06985"/>
    </source>
</evidence>
<dbReference type="HOGENOM" id="CLU_1031285_0_0_1"/>
<dbReference type="Pfam" id="PF06985">
    <property type="entry name" value="HET"/>
    <property type="match status" value="1"/>
</dbReference>
<name>R8B8W4_PHAM7</name>
<dbReference type="InterPro" id="IPR052895">
    <property type="entry name" value="HetReg/Transcr_Mod"/>
</dbReference>
<accession>R8B8W4</accession>
<protein>
    <submittedName>
        <fullName evidence="2">Putative heterokaryon incompatibility protein</fullName>
    </submittedName>
</protein>
<keyword evidence="3" id="KW-1185">Reference proteome</keyword>
<gene>
    <name evidence="2" type="ORF">UCRPA7_8896</name>
</gene>
<dbReference type="Proteomes" id="UP000014074">
    <property type="component" value="Unassembled WGS sequence"/>
</dbReference>
<dbReference type="KEGG" id="tmn:UCRPA7_8896"/>
<sequence>MQYPDRWEYFWIDALCINQASVEEKSEQVAMMKDIFWSAKFVLAWLGPEADDSAFAMRVLDDMQIHGYSLLRLKEDGQELCLQAVRKLFRRPYWTRLWVVQEFVRAREVLLRSGDAGATVGNLSYYPDNSLSSIFEDVELRNFLSFMGMVDSRHVYKVKEVPILTDVILDFAELECSDIRDKVFALLSLSSLIKYPAPNYSATKEQVFLGIIEEEIKWIAQSNYYYEETFESWETMCVRFGGILGIDDEIAKVYAYLIYEGKDSAGGGKE</sequence>